<feature type="domain" description="N-acetyltransferase" evidence="1">
    <location>
        <begin position="16"/>
        <end position="219"/>
    </location>
</feature>
<dbReference type="EMBL" id="CP011388">
    <property type="protein sequence ID" value="ANE47825.1"/>
    <property type="molecule type" value="Genomic_DNA"/>
</dbReference>
<name>A0A172TL90_9BACL</name>
<dbReference type="InterPro" id="IPR016181">
    <property type="entry name" value="Acyl_CoA_acyltransferase"/>
</dbReference>
<reference evidence="2 3" key="1">
    <citation type="submission" date="2015-01" db="EMBL/GenBank/DDBJ databases">
        <title>Paenibacillus swuensis/DY6/whole genome sequencing.</title>
        <authorList>
            <person name="Kim M.K."/>
            <person name="Srinivasan S."/>
            <person name="Lee J.-J."/>
        </authorList>
    </citation>
    <scope>NUCLEOTIDE SEQUENCE [LARGE SCALE GENOMIC DNA]</scope>
    <source>
        <strain evidence="2 3">DY6</strain>
    </source>
</reference>
<dbReference type="Gene3D" id="3.40.630.30">
    <property type="match status" value="1"/>
</dbReference>
<evidence type="ECO:0000313" key="3">
    <source>
        <dbReference type="Proteomes" id="UP000076927"/>
    </source>
</evidence>
<keyword evidence="2" id="KW-0808">Transferase</keyword>
<gene>
    <name evidence="2" type="ORF">SY83_17735</name>
</gene>
<organism evidence="2 3">
    <name type="scientific">Paenibacillus swuensis</name>
    <dbReference type="NCBI Taxonomy" id="1178515"/>
    <lineage>
        <taxon>Bacteria</taxon>
        <taxon>Bacillati</taxon>
        <taxon>Bacillota</taxon>
        <taxon>Bacilli</taxon>
        <taxon>Bacillales</taxon>
        <taxon>Paenibacillaceae</taxon>
        <taxon>Paenibacillus</taxon>
    </lineage>
</organism>
<dbReference type="InterPro" id="IPR000182">
    <property type="entry name" value="GNAT_dom"/>
</dbReference>
<dbReference type="AlphaFoldDB" id="A0A172TL90"/>
<dbReference type="RefSeq" id="WP_068608934.1">
    <property type="nucleotide sequence ID" value="NZ_CP011388.1"/>
</dbReference>
<dbReference type="OrthoDB" id="9811121at2"/>
<dbReference type="SUPFAM" id="SSF55729">
    <property type="entry name" value="Acyl-CoA N-acyltransferases (Nat)"/>
    <property type="match status" value="1"/>
</dbReference>
<proteinExistence type="predicted"/>
<dbReference type="CDD" id="cd04301">
    <property type="entry name" value="NAT_SF"/>
    <property type="match status" value="1"/>
</dbReference>
<protein>
    <submittedName>
        <fullName evidence="2">Acetyltransferase</fullName>
    </submittedName>
</protein>
<dbReference type="PROSITE" id="PS51186">
    <property type="entry name" value="GNAT"/>
    <property type="match status" value="1"/>
</dbReference>
<dbReference type="GO" id="GO:0016747">
    <property type="term" value="F:acyltransferase activity, transferring groups other than amino-acyl groups"/>
    <property type="evidence" value="ECO:0007669"/>
    <property type="project" value="InterPro"/>
</dbReference>
<dbReference type="Proteomes" id="UP000076927">
    <property type="component" value="Chromosome"/>
</dbReference>
<sequence length="225" mass="25848">MYKELYVFRNGIPIKAVIRNYSPDDFEALIQVQQDSFPPPFPQDLLWNPEQLGNHTERFPEGAICAEADGRIVGSMTALRLPQAMFRQKHSWDEATDSGYIRNHDPTGDTLYVVDVCVTPAYRQTGLGKWLMQTMYEVTVNLGLRRLLGGGRMPGYRAAFLENGMTAQKYLEAIIQGERKDPVLSYLLRCGRMPVEVVENYLEDEDSLNYAVLMEWNNPFWKEND</sequence>
<dbReference type="STRING" id="1178515.SY83_17735"/>
<keyword evidence="3" id="KW-1185">Reference proteome</keyword>
<accession>A0A172TL90</accession>
<dbReference type="Pfam" id="PF00583">
    <property type="entry name" value="Acetyltransf_1"/>
    <property type="match status" value="1"/>
</dbReference>
<dbReference type="PATRIC" id="fig|1178515.4.peg.3574"/>
<dbReference type="KEGG" id="pswu:SY83_17735"/>
<evidence type="ECO:0000259" key="1">
    <source>
        <dbReference type="PROSITE" id="PS51186"/>
    </source>
</evidence>
<evidence type="ECO:0000313" key="2">
    <source>
        <dbReference type="EMBL" id="ANE47825.1"/>
    </source>
</evidence>